<evidence type="ECO:0000256" key="6">
    <source>
        <dbReference type="ARBA" id="ARBA00022840"/>
    </source>
</evidence>
<dbReference type="Gene3D" id="3.40.50.20">
    <property type="match status" value="1"/>
</dbReference>
<keyword evidence="4" id="KW-0479">Metal-binding</keyword>
<dbReference type="PROSITE" id="PS50975">
    <property type="entry name" value="ATP_GRASP"/>
    <property type="match status" value="1"/>
</dbReference>
<keyword evidence="3" id="KW-0436">Ligase</keyword>
<dbReference type="NCBIfam" id="TIGR00768">
    <property type="entry name" value="rimK_fam"/>
    <property type="match status" value="1"/>
</dbReference>
<dbReference type="InterPro" id="IPR013651">
    <property type="entry name" value="ATP-grasp_RimK-type"/>
</dbReference>
<keyword evidence="15" id="KW-1185">Reference proteome</keyword>
<comment type="caution">
    <text evidence="14">The sequence shown here is derived from an EMBL/GenBank/DDBJ whole genome shotgun (WGS) entry which is preliminary data.</text>
</comment>
<dbReference type="InterPro" id="IPR011761">
    <property type="entry name" value="ATP-grasp"/>
</dbReference>
<proteinExistence type="inferred from homology"/>
<evidence type="ECO:0000313" key="15">
    <source>
        <dbReference type="Proteomes" id="UP000248916"/>
    </source>
</evidence>
<gene>
    <name evidence="14" type="ORF">LX81_01412</name>
</gene>
<comment type="cofactor">
    <cofactor evidence="1">
        <name>Mn(2+)</name>
        <dbReference type="ChEBI" id="CHEBI:29035"/>
    </cofactor>
</comment>
<keyword evidence="7" id="KW-0460">Magnesium</keyword>
<evidence type="ECO:0000256" key="12">
    <source>
        <dbReference type="PROSITE-ProRule" id="PRU00409"/>
    </source>
</evidence>
<name>A0A2W7NB86_9RHOB</name>
<keyword evidence="5 12" id="KW-0547">Nucleotide-binding</keyword>
<dbReference type="FunFam" id="3.30.1490.20:FF:000005">
    <property type="entry name" value="Probable alpha-L-glutamate ligase 1"/>
    <property type="match status" value="1"/>
</dbReference>
<dbReference type="Gene3D" id="3.30.470.20">
    <property type="entry name" value="ATP-grasp fold, B domain"/>
    <property type="match status" value="1"/>
</dbReference>
<dbReference type="Gene3D" id="2.40.70.10">
    <property type="entry name" value="Acid Proteases"/>
    <property type="match status" value="1"/>
</dbReference>
<evidence type="ECO:0000313" key="14">
    <source>
        <dbReference type="EMBL" id="PZX17685.1"/>
    </source>
</evidence>
<dbReference type="SUPFAM" id="SSF56059">
    <property type="entry name" value="Glutathione synthetase ATP-binding domain-like"/>
    <property type="match status" value="1"/>
</dbReference>
<evidence type="ECO:0000256" key="3">
    <source>
        <dbReference type="ARBA" id="ARBA00022598"/>
    </source>
</evidence>
<dbReference type="Pfam" id="PF05618">
    <property type="entry name" value="Zn_protease"/>
    <property type="match status" value="1"/>
</dbReference>
<dbReference type="InterPro" id="IPR041107">
    <property type="entry name" value="Rimk_N"/>
</dbReference>
<organism evidence="14 15">
    <name type="scientific">Palleronia aestuarii</name>
    <dbReference type="NCBI Taxonomy" id="568105"/>
    <lineage>
        <taxon>Bacteria</taxon>
        <taxon>Pseudomonadati</taxon>
        <taxon>Pseudomonadota</taxon>
        <taxon>Alphaproteobacteria</taxon>
        <taxon>Rhodobacterales</taxon>
        <taxon>Roseobacteraceae</taxon>
        <taxon>Palleronia</taxon>
    </lineage>
</organism>
<evidence type="ECO:0000256" key="9">
    <source>
        <dbReference type="ARBA" id="ARBA00023211"/>
    </source>
</evidence>
<dbReference type="AlphaFoldDB" id="A0A2W7NB86"/>
<dbReference type="GO" id="GO:0005524">
    <property type="term" value="F:ATP binding"/>
    <property type="evidence" value="ECO:0007669"/>
    <property type="project" value="UniProtKB-UniRule"/>
</dbReference>
<keyword evidence="6 12" id="KW-0067">ATP-binding</keyword>
<dbReference type="GO" id="GO:0018169">
    <property type="term" value="F:ribosomal S6-glutamic acid ligase activity"/>
    <property type="evidence" value="ECO:0007669"/>
    <property type="project" value="TreeGrafter"/>
</dbReference>
<accession>A0A2W7NB86</accession>
<dbReference type="InterPro" id="IPR008503">
    <property type="entry name" value="Asp_endopeptidase"/>
</dbReference>
<evidence type="ECO:0000256" key="8">
    <source>
        <dbReference type="ARBA" id="ARBA00022917"/>
    </source>
</evidence>
<sequence>MDDGARFRLGWEEWIALPELGLPALKVKVDTGAKTSALHAYDIEPFGSSAAPKVRFMMHPIPSRPDLAIACSAPVTDRREVTSSNGETELRYVIETPMQVGDRSWPVELTLTDRGTMQYRMLLGRQAFPEDVVVVPGESFCQPPLSYDDYHSAKVREVAPDRALRIAVLSREMESYSTRRIVEVGQARGHTVEVIDTQRCYMTLDALSPEVHYDGKRLPHYDAVIPRIGASITPYGTALIRQFETIGTLCVNPAAGITASRDKLHAHQVLARAKIGMPKTAFAASPKDTDNLIGLVGRAPLIVKLLDPAQGKGVVLAETKKAAESVIDAFRGLHANFLVQDFVREAAGEDIRCLVMDGRVVAAIRRTAPNGEFRSTPGPGGKITAAKLTRAERETATRAARAFGLGLAGVDLVRSADGPKVLEVNATPGLQSLERGAKGDLCSHLFEMIEKRVRPVPVRRPRKSGARNRT</sequence>
<dbReference type="EMBL" id="QKZL01000004">
    <property type="protein sequence ID" value="PZX17685.1"/>
    <property type="molecule type" value="Genomic_DNA"/>
</dbReference>
<dbReference type="PANTHER" id="PTHR21621">
    <property type="entry name" value="RIBOSOMAL PROTEIN S6 MODIFICATION PROTEIN"/>
    <property type="match status" value="1"/>
</dbReference>
<dbReference type="Pfam" id="PF18030">
    <property type="entry name" value="Rimk_N"/>
    <property type="match status" value="1"/>
</dbReference>
<dbReference type="Proteomes" id="UP000248916">
    <property type="component" value="Unassembled WGS sequence"/>
</dbReference>
<dbReference type="InterPro" id="IPR021109">
    <property type="entry name" value="Peptidase_aspartic_dom_sf"/>
</dbReference>
<dbReference type="Pfam" id="PF08443">
    <property type="entry name" value="RimK"/>
    <property type="match status" value="1"/>
</dbReference>
<dbReference type="RefSeq" id="WP_111536572.1">
    <property type="nucleotide sequence ID" value="NZ_QKZL01000004.1"/>
</dbReference>
<feature type="domain" description="ATP-grasp" evidence="13">
    <location>
        <begin position="267"/>
        <end position="450"/>
    </location>
</feature>
<protein>
    <recommendedName>
        <fullName evidence="11">Probable alpha-L-glutamate ligase</fullName>
    </recommendedName>
</protein>
<evidence type="ECO:0000256" key="11">
    <source>
        <dbReference type="ARBA" id="ARBA00072141"/>
    </source>
</evidence>
<dbReference type="PANTHER" id="PTHR21621:SF7">
    <property type="entry name" value="RIBOSOMAL PROTEIN BS6--L-GLUTAMATE LIGASE"/>
    <property type="match status" value="1"/>
</dbReference>
<comment type="similarity">
    <text evidence="10">In the C-terminal section; belongs to the RimK family.</text>
</comment>
<dbReference type="InterPro" id="IPR013815">
    <property type="entry name" value="ATP_grasp_subdomain_1"/>
</dbReference>
<dbReference type="GO" id="GO:0046872">
    <property type="term" value="F:metal ion binding"/>
    <property type="evidence" value="ECO:0007669"/>
    <property type="project" value="UniProtKB-KW"/>
</dbReference>
<reference evidence="14 15" key="1">
    <citation type="submission" date="2018-06" db="EMBL/GenBank/DDBJ databases">
        <title>Genomic Encyclopedia of Archaeal and Bacterial Type Strains, Phase II (KMG-II): from individual species to whole genera.</title>
        <authorList>
            <person name="Goeker M."/>
        </authorList>
    </citation>
    <scope>NUCLEOTIDE SEQUENCE [LARGE SCALE GENOMIC DNA]</scope>
    <source>
        <strain evidence="14 15">DSM 22009</strain>
    </source>
</reference>
<evidence type="ECO:0000256" key="4">
    <source>
        <dbReference type="ARBA" id="ARBA00022723"/>
    </source>
</evidence>
<evidence type="ECO:0000256" key="7">
    <source>
        <dbReference type="ARBA" id="ARBA00022842"/>
    </source>
</evidence>
<dbReference type="NCBIfam" id="NF007764">
    <property type="entry name" value="PRK10446.1"/>
    <property type="match status" value="1"/>
</dbReference>
<keyword evidence="9" id="KW-0464">Manganese</keyword>
<keyword evidence="8" id="KW-0648">Protein biosynthesis</keyword>
<evidence type="ECO:0000259" key="13">
    <source>
        <dbReference type="PROSITE" id="PS50975"/>
    </source>
</evidence>
<evidence type="ECO:0000256" key="5">
    <source>
        <dbReference type="ARBA" id="ARBA00022741"/>
    </source>
</evidence>
<dbReference type="SUPFAM" id="SSF50630">
    <property type="entry name" value="Acid proteases"/>
    <property type="match status" value="1"/>
</dbReference>
<dbReference type="Gene3D" id="3.30.1490.20">
    <property type="entry name" value="ATP-grasp fold, A domain"/>
    <property type="match status" value="1"/>
</dbReference>
<dbReference type="GO" id="GO:0005737">
    <property type="term" value="C:cytoplasm"/>
    <property type="evidence" value="ECO:0007669"/>
    <property type="project" value="TreeGrafter"/>
</dbReference>
<evidence type="ECO:0000256" key="2">
    <source>
        <dbReference type="ARBA" id="ARBA00001946"/>
    </source>
</evidence>
<dbReference type="GO" id="GO:0006412">
    <property type="term" value="P:translation"/>
    <property type="evidence" value="ECO:0007669"/>
    <property type="project" value="UniProtKB-KW"/>
</dbReference>
<evidence type="ECO:0000256" key="10">
    <source>
        <dbReference type="ARBA" id="ARBA00061239"/>
    </source>
</evidence>
<dbReference type="InterPro" id="IPR004666">
    <property type="entry name" value="Rp_bS6_RimK/Lys_biosynth_LsyX"/>
</dbReference>
<dbReference type="OrthoDB" id="3865600at2"/>
<evidence type="ECO:0000256" key="1">
    <source>
        <dbReference type="ARBA" id="ARBA00001936"/>
    </source>
</evidence>
<comment type="cofactor">
    <cofactor evidence="2">
        <name>Mg(2+)</name>
        <dbReference type="ChEBI" id="CHEBI:18420"/>
    </cofactor>
</comment>
<dbReference type="GO" id="GO:0009432">
    <property type="term" value="P:SOS response"/>
    <property type="evidence" value="ECO:0007669"/>
    <property type="project" value="TreeGrafter"/>
</dbReference>